<dbReference type="PROSITE" id="PS50943">
    <property type="entry name" value="HTH_CROC1"/>
    <property type="match status" value="1"/>
</dbReference>
<dbReference type="CDD" id="cd00093">
    <property type="entry name" value="HTH_XRE"/>
    <property type="match status" value="1"/>
</dbReference>
<proteinExistence type="predicted"/>
<keyword evidence="2" id="KW-0472">Membrane</keyword>
<evidence type="ECO:0000256" key="2">
    <source>
        <dbReference type="SAM" id="Phobius"/>
    </source>
</evidence>
<comment type="caution">
    <text evidence="4">The sequence shown here is derived from an EMBL/GenBank/DDBJ whole genome shotgun (WGS) entry which is preliminary data.</text>
</comment>
<dbReference type="Pfam" id="PF01381">
    <property type="entry name" value="HTH_3"/>
    <property type="match status" value="1"/>
</dbReference>
<protein>
    <recommendedName>
        <fullName evidence="3">HTH cro/C1-type domain-containing protein</fullName>
    </recommendedName>
</protein>
<dbReference type="Gene3D" id="1.10.260.40">
    <property type="entry name" value="lambda repressor-like DNA-binding domains"/>
    <property type="match status" value="1"/>
</dbReference>
<feature type="transmembrane region" description="Helical" evidence="2">
    <location>
        <begin position="131"/>
        <end position="150"/>
    </location>
</feature>
<evidence type="ECO:0000313" key="5">
    <source>
        <dbReference type="Proteomes" id="UP000663802"/>
    </source>
</evidence>
<feature type="transmembrane region" description="Helical" evidence="2">
    <location>
        <begin position="157"/>
        <end position="179"/>
    </location>
</feature>
<keyword evidence="2" id="KW-0812">Transmembrane</keyword>
<dbReference type="PANTHER" id="PTHR46558:SF4">
    <property type="entry name" value="DNA-BIDING PHAGE PROTEIN"/>
    <property type="match status" value="1"/>
</dbReference>
<keyword evidence="1" id="KW-0238">DNA-binding</keyword>
<sequence length="272" mass="30208">MNNGSMANFICELRKSKNMTQRQLGEKLNITDKAVSKWERGLGYPDVSILSSLAEVLGVTVNELLNGERSVALPLEANALIETTLQYANKVTFNKKESVKFVAKIAITVTCLLGIFVCMICDMAISGAFTWSLYPISAISFSWLIIIPLFQLKKNNVCMSLVSLSVFIIPFLFILNKIIGGTKFMLPLGIPVSLIAIAYMWTIYILASIKNSAKWNMAAISILLGIPVSLIINYIVAKFTNQPIINVWNILSWGIQVVLSIVLFFIGKKQEF</sequence>
<dbReference type="SMART" id="SM00530">
    <property type="entry name" value="HTH_XRE"/>
    <property type="match status" value="1"/>
</dbReference>
<feature type="transmembrane region" description="Helical" evidence="2">
    <location>
        <begin position="185"/>
        <end position="206"/>
    </location>
</feature>
<evidence type="ECO:0000256" key="1">
    <source>
        <dbReference type="ARBA" id="ARBA00023125"/>
    </source>
</evidence>
<keyword evidence="5" id="KW-1185">Reference proteome</keyword>
<gene>
    <name evidence="4" type="ORF">CSC2_01380</name>
</gene>
<keyword evidence="2" id="KW-1133">Transmembrane helix</keyword>
<organism evidence="4 5">
    <name type="scientific">Clostridium zeae</name>
    <dbReference type="NCBI Taxonomy" id="2759022"/>
    <lineage>
        <taxon>Bacteria</taxon>
        <taxon>Bacillati</taxon>
        <taxon>Bacillota</taxon>
        <taxon>Clostridia</taxon>
        <taxon>Eubacteriales</taxon>
        <taxon>Clostridiaceae</taxon>
        <taxon>Clostridium</taxon>
    </lineage>
</organism>
<dbReference type="Proteomes" id="UP000663802">
    <property type="component" value="Unassembled WGS sequence"/>
</dbReference>
<feature type="domain" description="HTH cro/C1-type" evidence="3">
    <location>
        <begin position="12"/>
        <end position="64"/>
    </location>
</feature>
<name>A0ABQ1E4E7_9CLOT</name>
<accession>A0ABQ1E4E7</accession>
<dbReference type="InterPro" id="IPR010982">
    <property type="entry name" value="Lambda_DNA-bd_dom_sf"/>
</dbReference>
<reference evidence="4 5" key="1">
    <citation type="journal article" date="2021" name="Int. J. Syst. Evol. Microbiol.">
        <title>Clostridium zeae sp. nov., isolated from corn silage.</title>
        <authorList>
            <person name="Kobayashi H."/>
            <person name="Tanizawa Y."/>
            <person name="Yagura M."/>
            <person name="Sakamoto M."/>
            <person name="Ohkuma M."/>
            <person name="Tohno M."/>
        </authorList>
    </citation>
    <scope>NUCLEOTIDE SEQUENCE [LARGE SCALE GENOMIC DNA]</scope>
    <source>
        <strain evidence="4 5">CSC2</strain>
    </source>
</reference>
<feature type="transmembrane region" description="Helical" evidence="2">
    <location>
        <begin position="248"/>
        <end position="266"/>
    </location>
</feature>
<evidence type="ECO:0000259" key="3">
    <source>
        <dbReference type="PROSITE" id="PS50943"/>
    </source>
</evidence>
<evidence type="ECO:0000313" key="4">
    <source>
        <dbReference type="EMBL" id="GFZ29612.1"/>
    </source>
</evidence>
<dbReference type="RefSeq" id="WP_206867645.1">
    <property type="nucleotide sequence ID" value="NZ_BMBA01000001.1"/>
</dbReference>
<feature type="transmembrane region" description="Helical" evidence="2">
    <location>
        <begin position="218"/>
        <end position="236"/>
    </location>
</feature>
<dbReference type="EMBL" id="BMBA01000001">
    <property type="protein sequence ID" value="GFZ29612.1"/>
    <property type="molecule type" value="Genomic_DNA"/>
</dbReference>
<dbReference type="PANTHER" id="PTHR46558">
    <property type="entry name" value="TRACRIPTIONAL REGULATORY PROTEIN-RELATED-RELATED"/>
    <property type="match status" value="1"/>
</dbReference>
<dbReference type="SUPFAM" id="SSF47413">
    <property type="entry name" value="lambda repressor-like DNA-binding domains"/>
    <property type="match status" value="1"/>
</dbReference>
<feature type="transmembrane region" description="Helical" evidence="2">
    <location>
        <begin position="101"/>
        <end position="125"/>
    </location>
</feature>
<dbReference type="InterPro" id="IPR001387">
    <property type="entry name" value="Cro/C1-type_HTH"/>
</dbReference>